<organism evidence="4 5">
    <name type="scientific">Lacticaseibacillus mingshuiensis</name>
    <dbReference type="NCBI Taxonomy" id="2799574"/>
    <lineage>
        <taxon>Bacteria</taxon>
        <taxon>Bacillati</taxon>
        <taxon>Bacillota</taxon>
        <taxon>Bacilli</taxon>
        <taxon>Lactobacillales</taxon>
        <taxon>Lactobacillaceae</taxon>
        <taxon>Lacticaseibacillus</taxon>
    </lineage>
</organism>
<reference evidence="5" key="1">
    <citation type="journal article" date="2019" name="Int. J. Syst. Evol. Microbiol.">
        <title>The Global Catalogue of Microorganisms (GCM) 10K type strain sequencing project: providing services to taxonomists for standard genome sequencing and annotation.</title>
        <authorList>
            <consortium name="The Broad Institute Genomics Platform"/>
            <consortium name="The Broad Institute Genome Sequencing Center for Infectious Disease"/>
            <person name="Wu L."/>
            <person name="Ma J."/>
        </authorList>
    </citation>
    <scope>NUCLEOTIDE SEQUENCE [LARGE SCALE GENOMIC DNA]</scope>
    <source>
        <strain evidence="5">CCM 8980</strain>
    </source>
</reference>
<feature type="transmembrane region" description="Helical" evidence="2">
    <location>
        <begin position="323"/>
        <end position="344"/>
    </location>
</feature>
<comment type="caution">
    <text evidence="4">The sequence shown here is derived from an EMBL/GenBank/DDBJ whole genome shotgun (WGS) entry which is preliminary data.</text>
</comment>
<dbReference type="EMBL" id="JBHTOC010000010">
    <property type="protein sequence ID" value="MFD1430199.1"/>
    <property type="molecule type" value="Genomic_DNA"/>
</dbReference>
<dbReference type="Pfam" id="PF04536">
    <property type="entry name" value="TPM_phosphatase"/>
    <property type="match status" value="1"/>
</dbReference>
<protein>
    <submittedName>
        <fullName evidence="4">TPM domain-containing protein</fullName>
    </submittedName>
</protein>
<name>A0ABW4CHA8_9LACO</name>
<feature type="region of interest" description="Disordered" evidence="1">
    <location>
        <begin position="648"/>
        <end position="676"/>
    </location>
</feature>
<dbReference type="PANTHER" id="PTHR30373">
    <property type="entry name" value="UPF0603 PROTEIN YGCG"/>
    <property type="match status" value="1"/>
</dbReference>
<feature type="domain" description="TPM" evidence="3">
    <location>
        <begin position="219"/>
        <end position="297"/>
    </location>
</feature>
<proteinExistence type="predicted"/>
<dbReference type="Proteomes" id="UP001597196">
    <property type="component" value="Unassembled WGS sequence"/>
</dbReference>
<dbReference type="PANTHER" id="PTHR30373:SF2">
    <property type="entry name" value="UPF0603 PROTEIN YGCG"/>
    <property type="match status" value="1"/>
</dbReference>
<feature type="transmembrane region" description="Helical" evidence="2">
    <location>
        <begin position="430"/>
        <end position="448"/>
    </location>
</feature>
<feature type="compositionally biased region" description="Gly residues" evidence="1">
    <location>
        <begin position="662"/>
        <end position="676"/>
    </location>
</feature>
<feature type="transmembrane region" description="Helical" evidence="2">
    <location>
        <begin position="399"/>
        <end position="418"/>
    </location>
</feature>
<evidence type="ECO:0000256" key="1">
    <source>
        <dbReference type="SAM" id="MobiDB-lite"/>
    </source>
</evidence>
<keyword evidence="5" id="KW-1185">Reference proteome</keyword>
<sequence length="676" mass="73531">MRKKWWAGLLLILALIVGAGVTSARPVQAVDKMVWWRGDTSWLTAKTKAAITSYNTRTLQDGGELGAAVVGSTKITDAASAYAVMTANKWPHFSSMGMLYAVNPQTGKLWMSTDLPRNADDVFEAGTADTGAPAARVNEAIVGSVTDDHKVVITSDGPDSGLTMAQWQETANYFSDDEGAVGFKTRAALYTLNTKTLPALPGKPQFRLIVTDYAPSGDKTLNKMAKRELAKMPAQQSKYKNGIILVIALEDHKWWLQAGIGVTGVINDTFRATIATPQFTQLLKKNKDDQALALFASNTGKVMTENKSLIRTAGAVAFNPYKLPLFIGLMAVWAIVAFFVYQAGFFFKYRWVWRVMMLAAGVIMTLVGTGDWPVLGIGLLLSGLIVLVQLPLRKWLPLQLYFVVRFGLWLLMFYPASWYFSRQEGADPHVWPGVVAATIVIWILHAILRFGHTRGQAALTAPHLVERTPLLAAAQKAGIDIDPTQASVPMFSRQSPAKQVEIALGEYVREHGAGWLAEVKMQTPLPYFYLYDFSQLLINWTNSALLQLTSLDALAELAGQAAASRRTETAAHYEPAFIAWGNAYDPATDGDTLTPVWQAFLGGVGDDMSLDAQAADIFTAIAAHLDDPTKAQSGYNDFPLWMRDYTRAETPPSSSSSDSSGGSFGGGSSGGFGGSW</sequence>
<dbReference type="Gene3D" id="3.10.310.50">
    <property type="match status" value="1"/>
</dbReference>
<keyword evidence="2" id="KW-1133">Transmembrane helix</keyword>
<feature type="transmembrane region" description="Helical" evidence="2">
    <location>
        <begin position="374"/>
        <end position="392"/>
    </location>
</feature>
<feature type="transmembrane region" description="Helical" evidence="2">
    <location>
        <begin position="351"/>
        <end position="368"/>
    </location>
</feature>
<dbReference type="RefSeq" id="WP_203626402.1">
    <property type="nucleotide sequence ID" value="NZ_BOLQ01000004.1"/>
</dbReference>
<keyword evidence="2" id="KW-0472">Membrane</keyword>
<evidence type="ECO:0000313" key="5">
    <source>
        <dbReference type="Proteomes" id="UP001597196"/>
    </source>
</evidence>
<gene>
    <name evidence="4" type="ORF">ACFQ4P_08065</name>
</gene>
<keyword evidence="2" id="KW-0812">Transmembrane</keyword>
<evidence type="ECO:0000313" key="4">
    <source>
        <dbReference type="EMBL" id="MFD1430199.1"/>
    </source>
</evidence>
<evidence type="ECO:0000259" key="3">
    <source>
        <dbReference type="Pfam" id="PF04536"/>
    </source>
</evidence>
<dbReference type="InterPro" id="IPR007621">
    <property type="entry name" value="TPM_dom"/>
</dbReference>
<accession>A0ABW4CHA8</accession>
<evidence type="ECO:0000256" key="2">
    <source>
        <dbReference type="SAM" id="Phobius"/>
    </source>
</evidence>